<evidence type="ECO:0000313" key="1">
    <source>
        <dbReference type="EMBL" id="BBY20998.1"/>
    </source>
</evidence>
<accession>A0A7I7Q401</accession>
<dbReference type="EMBL" id="AP022587">
    <property type="protein sequence ID" value="BBY20998.1"/>
    <property type="molecule type" value="Genomic_DNA"/>
</dbReference>
<keyword evidence="1" id="KW-0808">Transferase</keyword>
<dbReference type="GO" id="GO:0032259">
    <property type="term" value="P:methylation"/>
    <property type="evidence" value="ECO:0007669"/>
    <property type="project" value="UniProtKB-KW"/>
</dbReference>
<protein>
    <submittedName>
        <fullName evidence="1">Methyltransferase</fullName>
    </submittedName>
</protein>
<name>A0A7I7Q401_9MYCO</name>
<organism evidence="1 2">
    <name type="scientific">Mycobacterium stomatepiae</name>
    <dbReference type="NCBI Taxonomy" id="470076"/>
    <lineage>
        <taxon>Bacteria</taxon>
        <taxon>Bacillati</taxon>
        <taxon>Actinomycetota</taxon>
        <taxon>Actinomycetes</taxon>
        <taxon>Mycobacteriales</taxon>
        <taxon>Mycobacteriaceae</taxon>
        <taxon>Mycobacterium</taxon>
        <taxon>Mycobacterium simiae complex</taxon>
    </lineage>
</organism>
<dbReference type="InterPro" id="IPR029063">
    <property type="entry name" value="SAM-dependent_MTases_sf"/>
</dbReference>
<dbReference type="Pfam" id="PF05711">
    <property type="entry name" value="TylF"/>
    <property type="match status" value="1"/>
</dbReference>
<dbReference type="AlphaFoldDB" id="A0A7I7Q401"/>
<keyword evidence="2" id="KW-1185">Reference proteome</keyword>
<dbReference type="KEGG" id="msto:MSTO_12030"/>
<dbReference type="PANTHER" id="PTHR40036">
    <property type="entry name" value="MACROCIN O-METHYLTRANSFERASE"/>
    <property type="match status" value="1"/>
</dbReference>
<dbReference type="GO" id="GO:0008168">
    <property type="term" value="F:methyltransferase activity"/>
    <property type="evidence" value="ECO:0007669"/>
    <property type="project" value="UniProtKB-KW"/>
</dbReference>
<proteinExistence type="predicted"/>
<dbReference type="Proteomes" id="UP000467130">
    <property type="component" value="Chromosome"/>
</dbReference>
<evidence type="ECO:0000313" key="2">
    <source>
        <dbReference type="Proteomes" id="UP000467130"/>
    </source>
</evidence>
<dbReference type="SUPFAM" id="SSF53335">
    <property type="entry name" value="S-adenosyl-L-methionine-dependent methyltransferases"/>
    <property type="match status" value="1"/>
</dbReference>
<dbReference type="PANTHER" id="PTHR40036:SF1">
    <property type="entry name" value="MACROCIN O-METHYLTRANSFERASE"/>
    <property type="match status" value="1"/>
</dbReference>
<sequence length="300" mass="33359">MPPNMFAAPGVARSVNHVGRGPIPFTGGTVGANVMVAAVANGLHVKTRLLMWWVRGEYWLARTVLPDVYASDGLISFHNDAFLDDPAFQRAYKRGAQALPDQDWYQWQWRVHVGLWAAKSASRLDGDFVECGVSYGFLSSAIMEHLDWDRLGKTFYLLDTFAGIDSRFVTDHERESGEFERSQTKLRNGMYVSGVEGVRANFAEWKNVRIIVGAVPETLDQVESQSVAYLHIDMNCAPPEIAALRHFWPRLTPGAFVLLDDYANRGRDEQRAAMDALAAEFGVAICALPTGQGLLIKPVQ</sequence>
<gene>
    <name evidence="1" type="ORF">MSTO_12030</name>
</gene>
<dbReference type="Gene3D" id="3.40.50.150">
    <property type="entry name" value="Vaccinia Virus protein VP39"/>
    <property type="match status" value="1"/>
</dbReference>
<reference evidence="1 2" key="1">
    <citation type="journal article" date="2019" name="Emerg. Microbes Infect.">
        <title>Comprehensive subspecies identification of 175 nontuberculous mycobacteria species based on 7547 genomic profiles.</title>
        <authorList>
            <person name="Matsumoto Y."/>
            <person name="Kinjo T."/>
            <person name="Motooka D."/>
            <person name="Nabeya D."/>
            <person name="Jung N."/>
            <person name="Uechi K."/>
            <person name="Horii T."/>
            <person name="Iida T."/>
            <person name="Fujita J."/>
            <person name="Nakamura S."/>
        </authorList>
    </citation>
    <scope>NUCLEOTIDE SEQUENCE [LARGE SCALE GENOMIC DNA]</scope>
    <source>
        <strain evidence="1 2">JCM 17783</strain>
    </source>
</reference>
<dbReference type="InterPro" id="IPR008884">
    <property type="entry name" value="TylF_MeTrfase"/>
</dbReference>
<keyword evidence="1" id="KW-0489">Methyltransferase</keyword>